<evidence type="ECO:0000256" key="2">
    <source>
        <dbReference type="SAM" id="Phobius"/>
    </source>
</evidence>
<proteinExistence type="predicted"/>
<gene>
    <name evidence="3" type="ORF">MKZ38_010254</name>
</gene>
<accession>A0AAD5RSN2</accession>
<dbReference type="AlphaFoldDB" id="A0AAD5RSN2"/>
<dbReference type="EMBL" id="JAKWBI020000088">
    <property type="protein sequence ID" value="KAJ2903218.1"/>
    <property type="molecule type" value="Genomic_DNA"/>
</dbReference>
<keyword evidence="2" id="KW-0812">Transmembrane</keyword>
<feature type="transmembrane region" description="Helical" evidence="2">
    <location>
        <begin position="58"/>
        <end position="78"/>
    </location>
</feature>
<reference evidence="3" key="1">
    <citation type="submission" date="2022-07" db="EMBL/GenBank/DDBJ databases">
        <title>Draft genome sequence of Zalerion maritima ATCC 34329, a (micro)plastics degrading marine fungus.</title>
        <authorList>
            <person name="Paco A."/>
            <person name="Goncalves M.F.M."/>
            <person name="Rocha-Santos T.A.P."/>
            <person name="Alves A."/>
        </authorList>
    </citation>
    <scope>NUCLEOTIDE SEQUENCE</scope>
    <source>
        <strain evidence="3">ATCC 34329</strain>
    </source>
</reference>
<organism evidence="3 4">
    <name type="scientific">Zalerion maritima</name>
    <dbReference type="NCBI Taxonomy" id="339359"/>
    <lineage>
        <taxon>Eukaryota</taxon>
        <taxon>Fungi</taxon>
        <taxon>Dikarya</taxon>
        <taxon>Ascomycota</taxon>
        <taxon>Pezizomycotina</taxon>
        <taxon>Sordariomycetes</taxon>
        <taxon>Lulworthiomycetidae</taxon>
        <taxon>Lulworthiales</taxon>
        <taxon>Lulworthiaceae</taxon>
        <taxon>Zalerion</taxon>
    </lineage>
</organism>
<name>A0AAD5RSN2_9PEZI</name>
<sequence>MIGPDDQPVGIQGAQTISRARKSIPIPGLDELSLKHQKATGSGNTGPIISVSGRYLSLVYLLVAVLLAPPLGKAVVVVDVEGRFQVRRILKVASTKFPLGGPAGAVGDKQRSGGDGVEETANRDQPQMTNDTVSRISTEDLKHLYVYKPTREQLKPTLESAEGFMLYGNHGSKGREWWGTIVIGGGVGDGDISCGWRGWLRVEGERVEPFQEGISVQEALQLRKERHAQVDAARGRLLGRSEAGDVRLN</sequence>
<evidence type="ECO:0000313" key="3">
    <source>
        <dbReference type="EMBL" id="KAJ2903218.1"/>
    </source>
</evidence>
<evidence type="ECO:0000313" key="4">
    <source>
        <dbReference type="Proteomes" id="UP001201980"/>
    </source>
</evidence>
<keyword evidence="4" id="KW-1185">Reference proteome</keyword>
<comment type="caution">
    <text evidence="3">The sequence shown here is derived from an EMBL/GenBank/DDBJ whole genome shotgun (WGS) entry which is preliminary data.</text>
</comment>
<keyword evidence="2" id="KW-1133">Transmembrane helix</keyword>
<evidence type="ECO:0000256" key="1">
    <source>
        <dbReference type="SAM" id="MobiDB-lite"/>
    </source>
</evidence>
<keyword evidence="2" id="KW-0472">Membrane</keyword>
<feature type="region of interest" description="Disordered" evidence="1">
    <location>
        <begin position="103"/>
        <end position="130"/>
    </location>
</feature>
<protein>
    <submittedName>
        <fullName evidence="3">Uncharacterized protein</fullName>
    </submittedName>
</protein>
<dbReference type="Proteomes" id="UP001201980">
    <property type="component" value="Unassembled WGS sequence"/>
</dbReference>